<feature type="region of interest" description="Disordered" evidence="1">
    <location>
        <begin position="932"/>
        <end position="974"/>
    </location>
</feature>
<sequence>MMSSVPLPPSQAACGRTRCGTSAALFGSKSSAFDPEDTSSVARTAAQWQLHARSAIFPASVSPIPSQTPRILTPGSSFCVPFGVAPLRGSPQPSRPRGACLLSTPPPLTFRSLVILFSALCLRGSLGFTFFEGSAPLGQGAEPGDRHRSLVYAGASAPADPALQPPRGNGTPYDPLDPLGSNGRDPGGAGVVASSAGGARALEAAPSSDVKATPGAPDSARPIFLHEPGPWQVRSMPPAPSSSAEPQIPSASTTVSLSSQSPQMRPRPLAPVHTLHPSSTAGVSALSSSAALSVERPFRASVSPPFSPSFESPCEFSSSAAALSFVESEAALRGHQSVPRVCAFARCKSGGFTPRPVNDPNKCFTFSECSQCPLHSENQESLCVQVEDRKGLLLLMKSALTFSPSPSAPFHYKPISAKEIERLNSSRNRPTGGPRGGGGDADGDADDDFGGGDTDGDADDDFGGGDTDGYEGSARGSRGGGFDRGEYNGDGEGYDEWSSGNHTFLQMQAREKRPARTSKTGEALRSSHEGEISMQQPSSFLQEDREGEASGDPEQRNGAGPAVGRTAGLRSGRQTEPVEAKEESMGNSAPLSAAAAPPFAPPAGATSSRLSADASPTSFLRLGERAWSDEYGDPGDDSGDYDQASMVGDYGEDDEDDGGGSAHSADGGGAEAGHGGGVRVNAGKAIFLKFDESRVFRIVPSALLGDVGRCATDSKNYMRLQVVVLMQPRRFRMSVPQAKKMMGLKAPRPAPPPPGRDEEFADEMGRGGAEDDRYDDGYDRDSFRGGSFIQLAQRGAGDAERAEAEDTGEGKRLREAAAGEAETGEVFENEFFILPDSEDSPAEERSADDARNGGELEHAHAFAEEALDLTTPAASLDLHGGVAGAGLSFLQGKGYDDDDYGDDGGDYGEEAGGGKGVGAKMKQFFGGLFKRKKSEGEEEKEDKDIRDEEYDDEDNPPDHEGEPAPKQKAGKRGPRILSSMAKLFQGKSPEEKKYLKETKQAKKRIKKISRVGVEFAFSSPAVKKCSRPLSWTGSFPATKILHSSFFIMARQSEVGAKLAAFINTGFTVTLKCKSKGGCMMNEVPLSCATVTCVKAKHISKEALEEEKKRASNLADHNLKMAQQAGAAMSEEERAERAAEYARKIKEKQQEIETGQLSQQQLLTAQEQQAQLQQQLASLSSGNAPLDANQAKLLAALQGDGGSPGGSNLGVTMQEAPASATNASAMHMMQNMVALDRPTGYGGSTKMGTGAILALVSLCGLAAVFVGVVTWRCLGNGRSGRRRGRGRR</sequence>
<feature type="compositionally biased region" description="Basic and acidic residues" evidence="1">
    <location>
        <begin position="797"/>
        <end position="811"/>
    </location>
</feature>
<feature type="region of interest" description="Disordered" evidence="1">
    <location>
        <begin position="421"/>
        <end position="674"/>
    </location>
</feature>
<dbReference type="RefSeq" id="XP_029222616.1">
    <property type="nucleotide sequence ID" value="XM_029359703.1"/>
</dbReference>
<feature type="transmembrane region" description="Helical" evidence="2">
    <location>
        <begin position="1250"/>
        <end position="1273"/>
    </location>
</feature>
<evidence type="ECO:0000313" key="4">
    <source>
        <dbReference type="Proteomes" id="UP000224006"/>
    </source>
</evidence>
<proteinExistence type="predicted"/>
<dbReference type="Proteomes" id="UP000224006">
    <property type="component" value="Chromosome I"/>
</dbReference>
<keyword evidence="2" id="KW-0812">Transmembrane</keyword>
<feature type="compositionally biased region" description="Low complexity" evidence="1">
    <location>
        <begin position="588"/>
        <end position="608"/>
    </location>
</feature>
<organism evidence="3 4">
    <name type="scientific">Besnoitia besnoiti</name>
    <name type="common">Apicomplexan protozoan</name>
    <dbReference type="NCBI Taxonomy" id="94643"/>
    <lineage>
        <taxon>Eukaryota</taxon>
        <taxon>Sar</taxon>
        <taxon>Alveolata</taxon>
        <taxon>Apicomplexa</taxon>
        <taxon>Conoidasida</taxon>
        <taxon>Coccidia</taxon>
        <taxon>Eucoccidiorida</taxon>
        <taxon>Eimeriorina</taxon>
        <taxon>Sarcocystidae</taxon>
        <taxon>Besnoitia</taxon>
    </lineage>
</organism>
<feature type="compositionally biased region" description="Low complexity" evidence="1">
    <location>
        <begin position="191"/>
        <end position="201"/>
    </location>
</feature>
<evidence type="ECO:0008006" key="5">
    <source>
        <dbReference type="Google" id="ProtNLM"/>
    </source>
</evidence>
<feature type="region of interest" description="Disordered" evidence="1">
    <location>
        <begin position="737"/>
        <end position="777"/>
    </location>
</feature>
<accession>A0A2A9MQN7</accession>
<feature type="compositionally biased region" description="Acidic residues" evidence="1">
    <location>
        <begin position="441"/>
        <end position="463"/>
    </location>
</feature>
<dbReference type="VEuPathDB" id="ToxoDB:BESB_009490"/>
<feature type="compositionally biased region" description="Basic and acidic residues" evidence="1">
    <location>
        <begin position="755"/>
        <end position="777"/>
    </location>
</feature>
<reference evidence="3 4" key="1">
    <citation type="submission" date="2017-09" db="EMBL/GenBank/DDBJ databases">
        <title>Genome sequencing of Besnoitia besnoiti strain Bb-Ger1.</title>
        <authorList>
            <person name="Schares G."/>
            <person name="Venepally P."/>
            <person name="Lorenzi H.A."/>
        </authorList>
    </citation>
    <scope>NUCLEOTIDE SEQUENCE [LARGE SCALE GENOMIC DNA]</scope>
    <source>
        <strain evidence="3 4">Bb-Ger1</strain>
    </source>
</reference>
<feature type="compositionally biased region" description="Acidic residues" evidence="1">
    <location>
        <begin position="630"/>
        <end position="640"/>
    </location>
</feature>
<feature type="compositionally biased region" description="Basic and acidic residues" evidence="1">
    <location>
        <begin position="956"/>
        <end position="965"/>
    </location>
</feature>
<keyword evidence="2" id="KW-1133">Transmembrane helix</keyword>
<dbReference type="KEGG" id="bbes:BESB_009490"/>
<keyword evidence="2" id="KW-0472">Membrane</keyword>
<feature type="compositionally biased region" description="Acidic residues" evidence="1">
    <location>
        <begin position="936"/>
        <end position="955"/>
    </location>
</feature>
<feature type="region of interest" description="Disordered" evidence="1">
    <location>
        <begin position="791"/>
        <end position="811"/>
    </location>
</feature>
<keyword evidence="4" id="KW-1185">Reference proteome</keyword>
<dbReference type="EMBL" id="NWUJ01000001">
    <property type="protein sequence ID" value="PFH38607.1"/>
    <property type="molecule type" value="Genomic_DNA"/>
</dbReference>
<evidence type="ECO:0000256" key="2">
    <source>
        <dbReference type="SAM" id="Phobius"/>
    </source>
</evidence>
<gene>
    <name evidence="3" type="ORF">BESB_009490</name>
</gene>
<name>A0A2A9MQN7_BESBE</name>
<comment type="caution">
    <text evidence="3">The sequence shown here is derived from an EMBL/GenBank/DDBJ whole genome shotgun (WGS) entry which is preliminary data.</text>
</comment>
<protein>
    <recommendedName>
        <fullName evidence="5">Transmembrane protein</fullName>
    </recommendedName>
</protein>
<dbReference type="GeneID" id="40306011"/>
<evidence type="ECO:0000313" key="3">
    <source>
        <dbReference type="EMBL" id="PFH38607.1"/>
    </source>
</evidence>
<feature type="compositionally biased region" description="Low complexity" evidence="1">
    <location>
        <begin position="241"/>
        <end position="263"/>
    </location>
</feature>
<dbReference type="OrthoDB" id="10411001at2759"/>
<feature type="region of interest" description="Disordered" evidence="1">
    <location>
        <begin position="157"/>
        <end position="281"/>
    </location>
</feature>
<evidence type="ECO:0000256" key="1">
    <source>
        <dbReference type="SAM" id="MobiDB-lite"/>
    </source>
</evidence>